<feature type="transmembrane region" description="Helical" evidence="9">
    <location>
        <begin position="53"/>
        <end position="78"/>
    </location>
</feature>
<evidence type="ECO:0000256" key="1">
    <source>
        <dbReference type="ARBA" id="ARBA00002154"/>
    </source>
</evidence>
<keyword evidence="5" id="KW-0732">Signal</keyword>
<evidence type="ECO:0000256" key="8">
    <source>
        <dbReference type="ARBA" id="ARBA00023136"/>
    </source>
</evidence>
<dbReference type="EMBL" id="JACGCM010002755">
    <property type="protein sequence ID" value="KAF6136181.1"/>
    <property type="molecule type" value="Genomic_DNA"/>
</dbReference>
<name>A0A7J7L0P0_9MAGN</name>
<evidence type="ECO:0000313" key="11">
    <source>
        <dbReference type="Proteomes" id="UP000541444"/>
    </source>
</evidence>
<evidence type="ECO:0000313" key="10">
    <source>
        <dbReference type="EMBL" id="KAF6136181.1"/>
    </source>
</evidence>
<comment type="function">
    <text evidence="1">Involved in the early part of the secretory pathway.</text>
</comment>
<keyword evidence="6 9" id="KW-1133">Transmembrane helix</keyword>
<evidence type="ECO:0000256" key="2">
    <source>
        <dbReference type="ARBA" id="ARBA00004614"/>
    </source>
</evidence>
<evidence type="ECO:0000256" key="3">
    <source>
        <dbReference type="ARBA" id="ARBA00008961"/>
    </source>
</evidence>
<accession>A0A7J7L0P0</accession>
<evidence type="ECO:0000256" key="6">
    <source>
        <dbReference type="ARBA" id="ARBA00022989"/>
    </source>
</evidence>
<dbReference type="InterPro" id="IPR009653">
    <property type="entry name" value="Ksh1"/>
</dbReference>
<keyword evidence="8 9" id="KW-0472">Membrane</keyword>
<dbReference type="PANTHER" id="PTHR13229">
    <property type="entry name" value="PROTEIN KISH-A"/>
    <property type="match status" value="1"/>
</dbReference>
<evidence type="ECO:0008006" key="12">
    <source>
        <dbReference type="Google" id="ProtNLM"/>
    </source>
</evidence>
<dbReference type="OrthoDB" id="10034655at2759"/>
<comment type="similarity">
    <text evidence="3">Belongs to the KISH family.</text>
</comment>
<reference evidence="10 11" key="1">
    <citation type="journal article" date="2020" name="IScience">
        <title>Genome Sequencing of the Endangered Kingdonia uniflora (Circaeasteraceae, Ranunculales) Reveals Potential Mechanisms of Evolutionary Specialization.</title>
        <authorList>
            <person name="Sun Y."/>
            <person name="Deng T."/>
            <person name="Zhang A."/>
            <person name="Moore M.J."/>
            <person name="Landis J.B."/>
            <person name="Lin N."/>
            <person name="Zhang H."/>
            <person name="Zhang X."/>
            <person name="Huang J."/>
            <person name="Zhang X."/>
            <person name="Sun H."/>
            <person name="Wang H."/>
        </authorList>
    </citation>
    <scope>NUCLEOTIDE SEQUENCE [LARGE SCALE GENOMIC DNA]</scope>
    <source>
        <strain evidence="10">TB1705</strain>
        <tissue evidence="10">Leaf</tissue>
    </source>
</reference>
<keyword evidence="11" id="KW-1185">Reference proteome</keyword>
<feature type="non-terminal residue" evidence="10">
    <location>
        <position position="1"/>
    </location>
</feature>
<comment type="caution">
    <text evidence="10">The sequence shown here is derived from an EMBL/GenBank/DDBJ whole genome shotgun (WGS) entry which is preliminary data.</text>
</comment>
<evidence type="ECO:0000256" key="7">
    <source>
        <dbReference type="ARBA" id="ARBA00023034"/>
    </source>
</evidence>
<feature type="transmembrane region" description="Helical" evidence="9">
    <location>
        <begin position="102"/>
        <end position="119"/>
    </location>
</feature>
<dbReference type="GO" id="GO:0000139">
    <property type="term" value="C:Golgi membrane"/>
    <property type="evidence" value="ECO:0007669"/>
    <property type="project" value="UniProtKB-SubCell"/>
</dbReference>
<organism evidence="10 11">
    <name type="scientific">Kingdonia uniflora</name>
    <dbReference type="NCBI Taxonomy" id="39325"/>
    <lineage>
        <taxon>Eukaryota</taxon>
        <taxon>Viridiplantae</taxon>
        <taxon>Streptophyta</taxon>
        <taxon>Embryophyta</taxon>
        <taxon>Tracheophyta</taxon>
        <taxon>Spermatophyta</taxon>
        <taxon>Magnoliopsida</taxon>
        <taxon>Ranunculales</taxon>
        <taxon>Circaeasteraceae</taxon>
        <taxon>Kingdonia</taxon>
    </lineage>
</organism>
<dbReference type="InterPro" id="IPR051523">
    <property type="entry name" value="KISH_domain"/>
</dbReference>
<sequence length="120" mass="13768">KVYAERRRKTRASSLSLKAKSDLSLSLSLSTPYYKPPRSNEAQKQRITEKMSALFNFHSFLTVVLFVICTCTYIKMLFPKILQEKTGFLGFFWKAARIGERLSPWVAMGCFIMGVSILVF</sequence>
<evidence type="ECO:0000256" key="9">
    <source>
        <dbReference type="SAM" id="Phobius"/>
    </source>
</evidence>
<protein>
    <recommendedName>
        <fullName evidence="12">Protein kish</fullName>
    </recommendedName>
</protein>
<proteinExistence type="inferred from homology"/>
<dbReference type="Pfam" id="PF06842">
    <property type="entry name" value="DUF1242"/>
    <property type="match status" value="1"/>
</dbReference>
<gene>
    <name evidence="10" type="ORF">GIB67_001590</name>
</gene>
<keyword evidence="7" id="KW-0333">Golgi apparatus</keyword>
<evidence type="ECO:0000256" key="4">
    <source>
        <dbReference type="ARBA" id="ARBA00022692"/>
    </source>
</evidence>
<dbReference type="Proteomes" id="UP000541444">
    <property type="component" value="Unassembled WGS sequence"/>
</dbReference>
<comment type="subcellular location">
    <subcellularLocation>
        <location evidence="2">Golgi apparatus membrane</location>
        <topology evidence="2">Single-pass type I membrane protein</topology>
    </subcellularLocation>
</comment>
<evidence type="ECO:0000256" key="5">
    <source>
        <dbReference type="ARBA" id="ARBA00022729"/>
    </source>
</evidence>
<dbReference type="AlphaFoldDB" id="A0A7J7L0P0"/>
<keyword evidence="4 9" id="KW-0812">Transmembrane</keyword>